<feature type="transmembrane region" description="Helical" evidence="1">
    <location>
        <begin position="354"/>
        <end position="372"/>
    </location>
</feature>
<dbReference type="OrthoDB" id="5753718at2"/>
<dbReference type="Proteomes" id="UP000323521">
    <property type="component" value="Chromosome"/>
</dbReference>
<dbReference type="EMBL" id="CP017634">
    <property type="protein sequence ID" value="ATW28222.1"/>
    <property type="molecule type" value="Genomic_DNA"/>
</dbReference>
<dbReference type="Pfam" id="PF07907">
    <property type="entry name" value="YibE_F"/>
    <property type="match status" value="1"/>
</dbReference>
<keyword evidence="1" id="KW-1133">Transmembrane helix</keyword>
<organism evidence="2 3">
    <name type="scientific">Formimonas warabiya</name>
    <dbReference type="NCBI Taxonomy" id="1761012"/>
    <lineage>
        <taxon>Bacteria</taxon>
        <taxon>Bacillati</taxon>
        <taxon>Bacillota</taxon>
        <taxon>Clostridia</taxon>
        <taxon>Eubacteriales</taxon>
        <taxon>Peptococcaceae</taxon>
        <taxon>Candidatus Formimonas</taxon>
    </lineage>
</organism>
<protein>
    <submittedName>
        <fullName evidence="2">YibE/F family protein</fullName>
    </submittedName>
</protein>
<feature type="transmembrane region" description="Helical" evidence="1">
    <location>
        <begin position="181"/>
        <end position="202"/>
    </location>
</feature>
<feature type="transmembrane region" description="Helical" evidence="1">
    <location>
        <begin position="7"/>
        <end position="26"/>
    </location>
</feature>
<evidence type="ECO:0000313" key="2">
    <source>
        <dbReference type="EMBL" id="ATW28222.1"/>
    </source>
</evidence>
<feature type="transmembrane region" description="Helical" evidence="1">
    <location>
        <begin position="209"/>
        <end position="230"/>
    </location>
</feature>
<reference evidence="2 3" key="1">
    <citation type="submission" date="2016-10" db="EMBL/GenBank/DDBJ databases">
        <title>Complete Genome Sequence of Peptococcaceae strain DCMF.</title>
        <authorList>
            <person name="Edwards R.J."/>
            <person name="Holland S.I."/>
            <person name="Deshpande N.P."/>
            <person name="Wong Y.K."/>
            <person name="Ertan H."/>
            <person name="Manefield M."/>
            <person name="Russell T.L."/>
            <person name="Lee M.J."/>
        </authorList>
    </citation>
    <scope>NUCLEOTIDE SEQUENCE [LARGE SCALE GENOMIC DNA]</scope>
    <source>
        <strain evidence="2 3">DCMF</strain>
    </source>
</reference>
<feature type="transmembrane region" description="Helical" evidence="1">
    <location>
        <begin position="258"/>
        <end position="282"/>
    </location>
</feature>
<feature type="transmembrane region" description="Helical" evidence="1">
    <location>
        <begin position="130"/>
        <end position="147"/>
    </location>
</feature>
<feature type="transmembrane region" description="Helical" evidence="1">
    <location>
        <begin position="154"/>
        <end position="175"/>
    </location>
</feature>
<proteinExistence type="predicted"/>
<evidence type="ECO:0000313" key="3">
    <source>
        <dbReference type="Proteomes" id="UP000323521"/>
    </source>
</evidence>
<accession>A0A3G1L0A7</accession>
<dbReference type="PANTHER" id="PTHR41771:SF1">
    <property type="entry name" value="MEMBRANE PROTEIN"/>
    <property type="match status" value="1"/>
</dbReference>
<keyword evidence="1" id="KW-0812">Transmembrane</keyword>
<dbReference type="InterPro" id="IPR012507">
    <property type="entry name" value="YibE_F"/>
</dbReference>
<name>A0A3G1L0A7_FORW1</name>
<dbReference type="AlphaFoldDB" id="A0A3G1L0A7"/>
<dbReference type="RefSeq" id="WP_148137634.1">
    <property type="nucleotide sequence ID" value="NZ_CP017634.1"/>
</dbReference>
<gene>
    <name evidence="2" type="ORF">DCMF_28785</name>
</gene>
<evidence type="ECO:0000256" key="1">
    <source>
        <dbReference type="SAM" id="Phobius"/>
    </source>
</evidence>
<keyword evidence="3" id="KW-1185">Reference proteome</keyword>
<dbReference type="PANTHER" id="PTHR41771">
    <property type="entry name" value="MEMBRANE PROTEIN-RELATED"/>
    <property type="match status" value="1"/>
</dbReference>
<dbReference type="KEGG" id="fwa:DCMF_28785"/>
<sequence>MKHAKNFKITLSVVICLLFFTFLYFFNTGDQAQRNLSGAVTDVKYEKAKVLKVLSESLNREAALGGLYRGTQDLEVKILTGKHQGEVHPVKNYLSNYYNVLAKEGMSIIVNIDSAGAEHTQVSVYNYDRAPILYGFTFLFLAGLWGIGGKKGLLSVLALILTFVCILFLFIPMLYRGYSPIWASVLVVLLSTCITLILLNGWTSKSISAILGTALGIVLAGSAAVAIGSLTHISGLNSPEAESLILIASKTNLHVPELLFSGILISSLGAIMDISISIASAVQEVHLSNPKLKSKELFLSGLNVGRDTMGTMSNTLILAFTGTSLNTLILIYSYNVSYYQLINMNLIGIEFFQGLSGSLGVILTVPIIAFIASRLIPAMKQKEEPVKKINPKRAKLPA</sequence>
<keyword evidence="1" id="KW-0472">Membrane</keyword>
<feature type="transmembrane region" description="Helical" evidence="1">
    <location>
        <begin position="316"/>
        <end position="334"/>
    </location>
</feature>